<dbReference type="InterPro" id="IPR029063">
    <property type="entry name" value="SAM-dependent_MTases_sf"/>
</dbReference>
<dbReference type="STRING" id="42249.A0A317SWX2"/>
<dbReference type="OrthoDB" id="5333755at2759"/>
<protein>
    <submittedName>
        <fullName evidence="1">Uncharacterized protein</fullName>
    </submittedName>
</protein>
<accession>A0A317SWX2</accession>
<sequence length="172" mass="18585">MSTPLPAHRTKHLQTLNYPVPNTPHILTLTQTQSPCSASTGTTLWLSSQLLTYHLLAPFPRPHRPRGRAIGLGAGTGLTSHILSYLGFRVCATDLAQIVSTILSNNGGSERKLAGLYRRYVSHFHPRAGLDGATGLTCLPLGGWGRWGGGRGYRDGGHTLQTAPYTPAHSYY</sequence>
<dbReference type="Gene3D" id="3.40.50.150">
    <property type="entry name" value="Vaccinia Virus protein VP39"/>
    <property type="match status" value="1"/>
</dbReference>
<organism evidence="1 2">
    <name type="scientific">Tuber magnatum</name>
    <name type="common">white Piedmont truffle</name>
    <dbReference type="NCBI Taxonomy" id="42249"/>
    <lineage>
        <taxon>Eukaryota</taxon>
        <taxon>Fungi</taxon>
        <taxon>Dikarya</taxon>
        <taxon>Ascomycota</taxon>
        <taxon>Pezizomycotina</taxon>
        <taxon>Pezizomycetes</taxon>
        <taxon>Pezizales</taxon>
        <taxon>Tuberaceae</taxon>
        <taxon>Tuber</taxon>
    </lineage>
</organism>
<dbReference type="AlphaFoldDB" id="A0A317SWX2"/>
<evidence type="ECO:0000313" key="1">
    <source>
        <dbReference type="EMBL" id="PWW78774.1"/>
    </source>
</evidence>
<keyword evidence="2" id="KW-1185">Reference proteome</keyword>
<proteinExistence type="predicted"/>
<dbReference type="EMBL" id="PYWC01000012">
    <property type="protein sequence ID" value="PWW78774.1"/>
    <property type="molecule type" value="Genomic_DNA"/>
</dbReference>
<evidence type="ECO:0000313" key="2">
    <source>
        <dbReference type="Proteomes" id="UP000246991"/>
    </source>
</evidence>
<reference evidence="1 2" key="1">
    <citation type="submission" date="2018-03" db="EMBL/GenBank/DDBJ databases">
        <title>Genomes of Pezizomycetes fungi and the evolution of truffles.</title>
        <authorList>
            <person name="Murat C."/>
            <person name="Payen T."/>
            <person name="Noel B."/>
            <person name="Kuo A."/>
            <person name="Martin F.M."/>
        </authorList>
    </citation>
    <scope>NUCLEOTIDE SEQUENCE [LARGE SCALE GENOMIC DNA]</scope>
    <source>
        <strain evidence="1">091103-1</strain>
    </source>
</reference>
<dbReference type="Proteomes" id="UP000246991">
    <property type="component" value="Unassembled WGS sequence"/>
</dbReference>
<comment type="caution">
    <text evidence="1">The sequence shown here is derived from an EMBL/GenBank/DDBJ whole genome shotgun (WGS) entry which is preliminary data.</text>
</comment>
<name>A0A317SWX2_9PEZI</name>
<gene>
    <name evidence="1" type="ORF">C7212DRAFT_156224</name>
</gene>